<dbReference type="PANTHER" id="PTHR12110:SF41">
    <property type="entry name" value="INOSOSE DEHYDRATASE"/>
    <property type="match status" value="1"/>
</dbReference>
<reference evidence="2 3" key="1">
    <citation type="submission" date="2020-08" db="EMBL/GenBank/DDBJ databases">
        <title>Genomic Encyclopedia of Type Strains, Phase IV (KMG-IV): sequencing the most valuable type-strain genomes for metagenomic binning, comparative biology and taxonomic classification.</title>
        <authorList>
            <person name="Goeker M."/>
        </authorList>
    </citation>
    <scope>NUCLEOTIDE SEQUENCE [LARGE SCALE GENOMIC DNA]</scope>
    <source>
        <strain evidence="2 3">DSM 101730</strain>
    </source>
</reference>
<dbReference type="InterPro" id="IPR013022">
    <property type="entry name" value="Xyl_isomerase-like_TIM-brl"/>
</dbReference>
<dbReference type="Gene3D" id="3.20.20.150">
    <property type="entry name" value="Divalent-metal-dependent TIM barrel enzymes"/>
    <property type="match status" value="1"/>
</dbReference>
<dbReference type="SUPFAM" id="SSF51658">
    <property type="entry name" value="Xylose isomerase-like"/>
    <property type="match status" value="1"/>
</dbReference>
<feature type="domain" description="Xylose isomerase-like TIM barrel" evidence="1">
    <location>
        <begin position="30"/>
        <end position="267"/>
    </location>
</feature>
<dbReference type="InterPro" id="IPR036237">
    <property type="entry name" value="Xyl_isomerase-like_sf"/>
</dbReference>
<evidence type="ECO:0000313" key="3">
    <source>
        <dbReference type="Proteomes" id="UP000549457"/>
    </source>
</evidence>
<evidence type="ECO:0000259" key="1">
    <source>
        <dbReference type="Pfam" id="PF01261"/>
    </source>
</evidence>
<dbReference type="PANTHER" id="PTHR12110">
    <property type="entry name" value="HYDROXYPYRUVATE ISOMERASE"/>
    <property type="match status" value="1"/>
</dbReference>
<dbReference type="Pfam" id="PF01261">
    <property type="entry name" value="AP_endonuc_2"/>
    <property type="match status" value="1"/>
</dbReference>
<proteinExistence type="predicted"/>
<comment type="caution">
    <text evidence="2">The sequence shown here is derived from an EMBL/GenBank/DDBJ whole genome shotgun (WGS) entry which is preliminary data.</text>
</comment>
<name>A0A840SN52_9RHOB</name>
<evidence type="ECO:0000313" key="2">
    <source>
        <dbReference type="EMBL" id="MBB5221296.1"/>
    </source>
</evidence>
<gene>
    <name evidence="2" type="ORF">HNP73_001217</name>
</gene>
<dbReference type="InterPro" id="IPR050312">
    <property type="entry name" value="IolE/XylAMocC-like"/>
</dbReference>
<keyword evidence="3" id="KW-1185">Reference proteome</keyword>
<sequence>MSFNIACQTFTWEMLGPAFTGGPDELLAVISAGGYTGIEITDTMIGTYADEPEAFARALDARGLTLVAFAVASPTGFTVPGAAAAADLAAIRRWVDFAARFPGAVVSLGSATAVDDGPRDEKLTVAADIYNRAGELGRAAGVEIALHPSSHHGTLLFGRADYDAIFALLDPDLVGWVPDTGHILRGHPDILDTLRAHQARIRYLHLKDVDTSGTWTMLGEGACDIPAVIDIVADAPRFNGWLVVEEESATAGDDPAAAVKANRATMREFGY</sequence>
<protein>
    <submittedName>
        <fullName evidence="2">Sugar phosphate isomerase/epimerase</fullName>
    </submittedName>
</protein>
<accession>A0A840SN52</accession>
<keyword evidence="2" id="KW-0413">Isomerase</keyword>
<dbReference type="Proteomes" id="UP000549457">
    <property type="component" value="Unassembled WGS sequence"/>
</dbReference>
<dbReference type="EMBL" id="JACHFM010000001">
    <property type="protein sequence ID" value="MBB5221296.1"/>
    <property type="molecule type" value="Genomic_DNA"/>
</dbReference>
<organism evidence="2 3">
    <name type="scientific">Amaricoccus macauensis</name>
    <dbReference type="NCBI Taxonomy" id="57001"/>
    <lineage>
        <taxon>Bacteria</taxon>
        <taxon>Pseudomonadati</taxon>
        <taxon>Pseudomonadota</taxon>
        <taxon>Alphaproteobacteria</taxon>
        <taxon>Rhodobacterales</taxon>
        <taxon>Paracoccaceae</taxon>
        <taxon>Amaricoccus</taxon>
    </lineage>
</organism>
<dbReference type="AlphaFoldDB" id="A0A840SN52"/>
<dbReference type="GO" id="GO:0016853">
    <property type="term" value="F:isomerase activity"/>
    <property type="evidence" value="ECO:0007669"/>
    <property type="project" value="UniProtKB-KW"/>
</dbReference>
<dbReference type="RefSeq" id="WP_184147680.1">
    <property type="nucleotide sequence ID" value="NZ_JACHFM010000001.1"/>
</dbReference>